<feature type="compositionally biased region" description="Basic and acidic residues" evidence="3">
    <location>
        <begin position="8"/>
        <end position="27"/>
    </location>
</feature>
<keyword evidence="6" id="KW-1185">Reference proteome</keyword>
<dbReference type="Pfam" id="PF13458">
    <property type="entry name" value="Peripla_BP_6"/>
    <property type="match status" value="1"/>
</dbReference>
<protein>
    <submittedName>
        <fullName evidence="5">ABC transporter substrate-binding protein</fullName>
    </submittedName>
</protein>
<sequence>MFRQTASPEDKQSAGDQQPARRRDDAASRPAGRSAGRRSVVSTAMAVALLPALFAASACGGPADASTGGAELTVMTWAPSGTGSTDRPGMTALAEAVGRDINSKGGLGGHKVRVLTCNEHNEAAGAAKCAQQAVDAKAIAVVGSYSQFGESFMTTLERAGIPYIGGYGLSGAEFSSPLSYPVAGGMPALIAGSGRQLVDTGCRTVALVRPDTPAGDSLLGYLANALKPAGVKLVDVKAPEKSSNYTEVARKAIGKDDSGNCVTVALGTEPTGNLLDSYRRLGSRNTRLASVIGSVQQSVVDSTGGDSGPLSGAYVAGWYPPESSGVWDALRSVVRGTTADGRTIDVADSGVQTTWVAYEVLRQVGDRLTAAGRQVNAKALTAVLDSGDPIDTAGLTPPLAWGATNMLASAESPRLVNTWVTYQQASSGRLTLQQPGFVDVRWVLTGGRKP</sequence>
<evidence type="ECO:0000256" key="1">
    <source>
        <dbReference type="ARBA" id="ARBA00010062"/>
    </source>
</evidence>
<dbReference type="RefSeq" id="WP_329497305.1">
    <property type="nucleotide sequence ID" value="NZ_CP108460.1"/>
</dbReference>
<evidence type="ECO:0000313" key="6">
    <source>
        <dbReference type="Proteomes" id="UP001432014"/>
    </source>
</evidence>
<feature type="domain" description="Leucine-binding protein" evidence="4">
    <location>
        <begin position="80"/>
        <end position="392"/>
    </location>
</feature>
<name>A0ABZ1W965_9ACTN</name>
<comment type="similarity">
    <text evidence="1">Belongs to the leucine-binding protein family.</text>
</comment>
<dbReference type="SUPFAM" id="SSF53822">
    <property type="entry name" value="Periplasmic binding protein-like I"/>
    <property type="match status" value="1"/>
</dbReference>
<feature type="compositionally biased region" description="Low complexity" evidence="3">
    <location>
        <begin position="28"/>
        <end position="38"/>
    </location>
</feature>
<organism evidence="5 6">
    <name type="scientific">Kitasatospora herbaricolor</name>
    <dbReference type="NCBI Taxonomy" id="68217"/>
    <lineage>
        <taxon>Bacteria</taxon>
        <taxon>Bacillati</taxon>
        <taxon>Actinomycetota</taxon>
        <taxon>Actinomycetes</taxon>
        <taxon>Kitasatosporales</taxon>
        <taxon>Streptomycetaceae</taxon>
        <taxon>Kitasatospora</taxon>
    </lineage>
</organism>
<dbReference type="InterPro" id="IPR028082">
    <property type="entry name" value="Peripla_BP_I"/>
</dbReference>
<accession>A0ABZ1W965</accession>
<dbReference type="Gene3D" id="3.40.50.2300">
    <property type="match status" value="2"/>
</dbReference>
<dbReference type="EMBL" id="CP108482">
    <property type="protein sequence ID" value="WUS57289.1"/>
    <property type="molecule type" value="Genomic_DNA"/>
</dbReference>
<dbReference type="InterPro" id="IPR028081">
    <property type="entry name" value="Leu-bd"/>
</dbReference>
<evidence type="ECO:0000313" key="5">
    <source>
        <dbReference type="EMBL" id="WUS57289.1"/>
    </source>
</evidence>
<proteinExistence type="inferred from homology"/>
<reference evidence="5 6" key="1">
    <citation type="submission" date="2022-10" db="EMBL/GenBank/DDBJ databases">
        <title>The complete genomes of actinobacterial strains from the NBC collection.</title>
        <authorList>
            <person name="Joergensen T.S."/>
            <person name="Alvarez Arevalo M."/>
            <person name="Sterndorff E.B."/>
            <person name="Faurdal D."/>
            <person name="Vuksanovic O."/>
            <person name="Mourched A.-S."/>
            <person name="Charusanti P."/>
            <person name="Shaw S."/>
            <person name="Blin K."/>
            <person name="Weber T."/>
        </authorList>
    </citation>
    <scope>NUCLEOTIDE SEQUENCE [LARGE SCALE GENOMIC DNA]</scope>
    <source>
        <strain evidence="5 6">NBC_01247</strain>
    </source>
</reference>
<evidence type="ECO:0000259" key="4">
    <source>
        <dbReference type="Pfam" id="PF13458"/>
    </source>
</evidence>
<feature type="region of interest" description="Disordered" evidence="3">
    <location>
        <begin position="1"/>
        <end position="38"/>
    </location>
</feature>
<evidence type="ECO:0000256" key="2">
    <source>
        <dbReference type="ARBA" id="ARBA00022729"/>
    </source>
</evidence>
<gene>
    <name evidence="5" type="ORF">OG469_18310</name>
</gene>
<evidence type="ECO:0000256" key="3">
    <source>
        <dbReference type="SAM" id="MobiDB-lite"/>
    </source>
</evidence>
<dbReference type="Proteomes" id="UP001432014">
    <property type="component" value="Chromosome"/>
</dbReference>
<keyword evidence="2" id="KW-0732">Signal</keyword>